<keyword evidence="7 10" id="KW-0378">Hydrolase</keyword>
<keyword evidence="9" id="KW-0175">Coiled coil</keyword>
<evidence type="ECO:0000256" key="3">
    <source>
        <dbReference type="ARBA" id="ARBA00022490"/>
    </source>
</evidence>
<dbReference type="Proteomes" id="UP001417504">
    <property type="component" value="Unassembled WGS sequence"/>
</dbReference>
<keyword evidence="14" id="KW-1185">Reference proteome</keyword>
<comment type="domain">
    <text evidence="10">The VLRF1 domain mediates binding to the 60S ribosomal subunit.</text>
</comment>
<evidence type="ECO:0000313" key="13">
    <source>
        <dbReference type="EMBL" id="KAK9103521.1"/>
    </source>
</evidence>
<evidence type="ECO:0000256" key="6">
    <source>
        <dbReference type="ARBA" id="ARBA00022759"/>
    </source>
</evidence>
<dbReference type="InterPro" id="IPR047139">
    <property type="entry name" value="ANKZ1/VMS1"/>
</dbReference>
<dbReference type="InterPro" id="IPR036770">
    <property type="entry name" value="Ankyrin_rpt-contain_sf"/>
</dbReference>
<proteinExistence type="inferred from homology"/>
<evidence type="ECO:0000313" key="14">
    <source>
        <dbReference type="Proteomes" id="UP001417504"/>
    </source>
</evidence>
<comment type="similarity">
    <text evidence="2 10">Belongs to the ANKZF1/VMS1 family.</text>
</comment>
<evidence type="ECO:0000256" key="1">
    <source>
        <dbReference type="ARBA" id="ARBA00004496"/>
    </source>
</evidence>
<dbReference type="PANTHER" id="PTHR16036:SF2">
    <property type="entry name" value="TRNA ENDONUCLEASE ANKZF1"/>
    <property type="match status" value="1"/>
</dbReference>
<keyword evidence="5" id="KW-0677">Repeat</keyword>
<dbReference type="InterPro" id="IPR041175">
    <property type="entry name" value="VLRF1/Vms1"/>
</dbReference>
<dbReference type="AlphaFoldDB" id="A0AAP0F1C1"/>
<evidence type="ECO:0000256" key="4">
    <source>
        <dbReference type="ARBA" id="ARBA00022722"/>
    </source>
</evidence>
<evidence type="ECO:0000256" key="10">
    <source>
        <dbReference type="PROSITE-ProRule" id="PRU01389"/>
    </source>
</evidence>
<gene>
    <name evidence="13" type="ORF">Sjap_020775</name>
</gene>
<evidence type="ECO:0000256" key="7">
    <source>
        <dbReference type="ARBA" id="ARBA00022801"/>
    </source>
</evidence>
<evidence type="ECO:0000256" key="2">
    <source>
        <dbReference type="ARBA" id="ARBA00009262"/>
    </source>
</evidence>
<dbReference type="PROSITE" id="PS52044">
    <property type="entry name" value="VLRF1"/>
    <property type="match status" value="1"/>
</dbReference>
<keyword evidence="4 10" id="KW-0540">Nuclease</keyword>
<protein>
    <recommendedName>
        <fullName evidence="12">VLRF1 domain-containing protein</fullName>
    </recommendedName>
</protein>
<name>A0AAP0F1C1_9MAGN</name>
<evidence type="ECO:0000256" key="11">
    <source>
        <dbReference type="SAM" id="MobiDB-lite"/>
    </source>
</evidence>
<dbReference type="Pfam" id="PF18826">
    <property type="entry name" value="bVLRF1"/>
    <property type="match status" value="1"/>
</dbReference>
<dbReference type="InterPro" id="IPR013087">
    <property type="entry name" value="Znf_C2H2_type"/>
</dbReference>
<feature type="region of interest" description="Disordered" evidence="11">
    <location>
        <begin position="1"/>
        <end position="20"/>
    </location>
</feature>
<dbReference type="GO" id="GO:0005737">
    <property type="term" value="C:cytoplasm"/>
    <property type="evidence" value="ECO:0007669"/>
    <property type="project" value="UniProtKB-SubCell"/>
</dbReference>
<feature type="domain" description="VLRF1" evidence="12">
    <location>
        <begin position="227"/>
        <end position="368"/>
    </location>
</feature>
<feature type="compositionally biased region" description="Basic residues" evidence="11">
    <location>
        <begin position="522"/>
        <end position="537"/>
    </location>
</feature>
<dbReference type="GO" id="GO:0036503">
    <property type="term" value="P:ERAD pathway"/>
    <property type="evidence" value="ECO:0007669"/>
    <property type="project" value="TreeGrafter"/>
</dbReference>
<dbReference type="GO" id="GO:0016787">
    <property type="term" value="F:hydrolase activity"/>
    <property type="evidence" value="ECO:0007669"/>
    <property type="project" value="UniProtKB-KW"/>
</dbReference>
<feature type="compositionally biased region" description="Low complexity" evidence="11">
    <location>
        <begin position="570"/>
        <end position="579"/>
    </location>
</feature>
<evidence type="ECO:0000256" key="5">
    <source>
        <dbReference type="ARBA" id="ARBA00022737"/>
    </source>
</evidence>
<feature type="active site" evidence="10">
    <location>
        <position position="270"/>
    </location>
</feature>
<evidence type="ECO:0000256" key="8">
    <source>
        <dbReference type="ARBA" id="ARBA00023043"/>
    </source>
</evidence>
<keyword evidence="8" id="KW-0040">ANK repeat</keyword>
<dbReference type="PANTHER" id="PTHR16036">
    <property type="entry name" value="ANKYRIN REPEAT AND ZINC FINGER DOMAIN-CONTAINING PROTEIN 1"/>
    <property type="match status" value="1"/>
</dbReference>
<feature type="compositionally biased region" description="Basic and acidic residues" evidence="11">
    <location>
        <begin position="580"/>
        <end position="604"/>
    </location>
</feature>
<sequence length="758" mass="84704">MASETRNHRQQQHHPQQRTQSLFDLPRDFFELCTLSHGGPSLSSSSSSRTQPVEPHRIDAIEEEFVEVEEKGKKAFSRWSCNTCKSEFESLEDQRSHFKSDLHRFNVKLSIAGKAVIREEEFDESVSDSIFDNDDISSISGSEDEMEKGNEVHKKAGDSAKQKIYISLQTGEVVSLWRNLFLSESETLSYDNNDKLFSKESSGSTTKVGSTDLVRRLKDLITEPRDKTQLRILLLASGGHFAGCVFDGNSVVAHKTFHRYVVRAKSGKKQSSKDATGRAANSAGASLRRYNELALKKEIHDLLSSWKPYFDASSCVFVYAPSNNRQLLFNGEEPYFSHTHCLVRHVPFTVRRPTFKEAKRIYNFLTNLTYEIVEEHSPSLKNESTSNGTEDGNLGSNEQLADSLDCKEVTVERQIVESLNALSTSDESNVLGTWTPIHEAAMSNNAQWTLELLEQGLDPCIKDERGRTPYMLATEKEVRSTFRRFMASNPDKWDWQAAKVPSALTKELEESQAAKQAEKDAKKKARAKELRKVRRAKEKNAQAEAAVPQTAPVISQSPGFNQVPVLRQHSQSSSGGSQLSKEEELKRAREAEREKRAAAAEKRIAAAAALNAQTPSSTPPSNSQQPLKGAASSDTTCSCCNVSLAGKVPFHRPTTFLVTPPFMLNISTFSTSPPAFQPFDQHHLTSSNSTNLTREKYRITAHRLLCCFSVASDSVFPAVKFDLDLHSSRDMTRVRNDVSTLETLQSLNPVWNLVVVNT</sequence>
<dbReference type="PROSITE" id="PS00028">
    <property type="entry name" value="ZINC_FINGER_C2H2_1"/>
    <property type="match status" value="1"/>
</dbReference>
<evidence type="ECO:0000259" key="12">
    <source>
        <dbReference type="PROSITE" id="PS52044"/>
    </source>
</evidence>
<accession>A0AAP0F1C1</accession>
<comment type="subcellular location">
    <subcellularLocation>
        <location evidence="1">Cytoplasm</location>
    </subcellularLocation>
</comment>
<dbReference type="EMBL" id="JBBNAE010000008">
    <property type="protein sequence ID" value="KAK9103521.1"/>
    <property type="molecule type" value="Genomic_DNA"/>
</dbReference>
<feature type="compositionally biased region" description="Low complexity" evidence="11">
    <location>
        <begin position="605"/>
        <end position="626"/>
    </location>
</feature>
<feature type="region of interest" description="Disordered" evidence="11">
    <location>
        <begin position="511"/>
        <end position="630"/>
    </location>
</feature>
<feature type="region of interest" description="Disordered" evidence="11">
    <location>
        <begin position="379"/>
        <end position="398"/>
    </location>
</feature>
<dbReference type="Gene3D" id="1.25.40.20">
    <property type="entry name" value="Ankyrin repeat-containing domain"/>
    <property type="match status" value="1"/>
</dbReference>
<evidence type="ECO:0000256" key="9">
    <source>
        <dbReference type="ARBA" id="ARBA00023054"/>
    </source>
</evidence>
<dbReference type="SUPFAM" id="SSF48403">
    <property type="entry name" value="Ankyrin repeat"/>
    <property type="match status" value="1"/>
</dbReference>
<dbReference type="GO" id="GO:0004519">
    <property type="term" value="F:endonuclease activity"/>
    <property type="evidence" value="ECO:0007669"/>
    <property type="project" value="UniProtKB-KW"/>
</dbReference>
<comment type="caution">
    <text evidence="13">The sequence shown here is derived from an EMBL/GenBank/DDBJ whole genome shotgun (WGS) entry which is preliminary data.</text>
</comment>
<organism evidence="13 14">
    <name type="scientific">Stephania japonica</name>
    <dbReference type="NCBI Taxonomy" id="461633"/>
    <lineage>
        <taxon>Eukaryota</taxon>
        <taxon>Viridiplantae</taxon>
        <taxon>Streptophyta</taxon>
        <taxon>Embryophyta</taxon>
        <taxon>Tracheophyta</taxon>
        <taxon>Spermatophyta</taxon>
        <taxon>Magnoliopsida</taxon>
        <taxon>Ranunculales</taxon>
        <taxon>Menispermaceae</taxon>
        <taxon>Menispermoideae</taxon>
        <taxon>Cissampelideae</taxon>
        <taxon>Stephania</taxon>
    </lineage>
</organism>
<keyword evidence="6 10" id="KW-0255">Endonuclease</keyword>
<keyword evidence="3 10" id="KW-0963">Cytoplasm</keyword>
<reference evidence="13 14" key="1">
    <citation type="submission" date="2024-01" db="EMBL/GenBank/DDBJ databases">
        <title>Genome assemblies of Stephania.</title>
        <authorList>
            <person name="Yang L."/>
        </authorList>
    </citation>
    <scope>NUCLEOTIDE SEQUENCE [LARGE SCALE GENOMIC DNA]</scope>
    <source>
        <strain evidence="13">QJT</strain>
        <tissue evidence="13">Leaf</tissue>
    </source>
</reference>